<accession>A0A392RXL8</accession>
<comment type="caution">
    <text evidence="2">The sequence shown here is derived from an EMBL/GenBank/DDBJ whole genome shotgun (WGS) entry which is preliminary data.</text>
</comment>
<sequence>MPSRIPNRHCNSSCCFLDNCSPEAASAVLSKDHNNPPLRRLNILCNASPPPVLPFALIPCKLTHLRSLQKLIVCLLQLTMVSPKVFNHSTPNTKSGPPNSNKGST</sequence>
<name>A0A392RXL8_9FABA</name>
<evidence type="ECO:0000313" key="3">
    <source>
        <dbReference type="Proteomes" id="UP000265520"/>
    </source>
</evidence>
<proteinExistence type="predicted"/>
<feature type="compositionally biased region" description="Polar residues" evidence="1">
    <location>
        <begin position="87"/>
        <end position="105"/>
    </location>
</feature>
<dbReference type="AlphaFoldDB" id="A0A392RXL8"/>
<feature type="region of interest" description="Disordered" evidence="1">
    <location>
        <begin position="86"/>
        <end position="105"/>
    </location>
</feature>
<organism evidence="2 3">
    <name type="scientific">Trifolium medium</name>
    <dbReference type="NCBI Taxonomy" id="97028"/>
    <lineage>
        <taxon>Eukaryota</taxon>
        <taxon>Viridiplantae</taxon>
        <taxon>Streptophyta</taxon>
        <taxon>Embryophyta</taxon>
        <taxon>Tracheophyta</taxon>
        <taxon>Spermatophyta</taxon>
        <taxon>Magnoliopsida</taxon>
        <taxon>eudicotyledons</taxon>
        <taxon>Gunneridae</taxon>
        <taxon>Pentapetalae</taxon>
        <taxon>rosids</taxon>
        <taxon>fabids</taxon>
        <taxon>Fabales</taxon>
        <taxon>Fabaceae</taxon>
        <taxon>Papilionoideae</taxon>
        <taxon>50 kb inversion clade</taxon>
        <taxon>NPAAA clade</taxon>
        <taxon>Hologalegina</taxon>
        <taxon>IRL clade</taxon>
        <taxon>Trifolieae</taxon>
        <taxon>Trifolium</taxon>
    </lineage>
</organism>
<protein>
    <submittedName>
        <fullName evidence="2">Uncharacterized protein</fullName>
    </submittedName>
</protein>
<evidence type="ECO:0000313" key="2">
    <source>
        <dbReference type="EMBL" id="MCI41139.1"/>
    </source>
</evidence>
<keyword evidence="3" id="KW-1185">Reference proteome</keyword>
<reference evidence="2 3" key="1">
    <citation type="journal article" date="2018" name="Front. Plant Sci.">
        <title>Red Clover (Trifolium pratense) and Zigzag Clover (T. medium) - A Picture of Genomic Similarities and Differences.</title>
        <authorList>
            <person name="Dluhosova J."/>
            <person name="Istvanek J."/>
            <person name="Nedelnik J."/>
            <person name="Repkova J."/>
        </authorList>
    </citation>
    <scope>NUCLEOTIDE SEQUENCE [LARGE SCALE GENOMIC DNA]</scope>
    <source>
        <strain evidence="3">cv. 10/8</strain>
        <tissue evidence="2">Leaf</tissue>
    </source>
</reference>
<evidence type="ECO:0000256" key="1">
    <source>
        <dbReference type="SAM" id="MobiDB-lite"/>
    </source>
</evidence>
<dbReference type="EMBL" id="LXQA010288327">
    <property type="protein sequence ID" value="MCI41139.1"/>
    <property type="molecule type" value="Genomic_DNA"/>
</dbReference>
<dbReference type="Proteomes" id="UP000265520">
    <property type="component" value="Unassembled WGS sequence"/>
</dbReference>